<evidence type="ECO:0000313" key="2">
    <source>
        <dbReference type="EMBL" id="AXS65693.1"/>
    </source>
</evidence>
<keyword evidence="1" id="KW-1133">Transmembrane helix</keyword>
<geneLocation type="mitochondrion" evidence="2"/>
<keyword evidence="1" id="KW-0472">Membrane</keyword>
<feature type="transmembrane region" description="Helical" evidence="1">
    <location>
        <begin position="6"/>
        <end position="28"/>
    </location>
</feature>
<sequence length="52" mass="6470">MPQMAPLWWELLFIMFIMTYIIMSMMIYHTPNMNLSHETKTNQMSLNMIWKW</sequence>
<name>A0A346RHZ6_9COLE</name>
<protein>
    <submittedName>
        <fullName evidence="2">ATP synthase F0 subunit 8</fullName>
    </submittedName>
</protein>
<reference evidence="2" key="1">
    <citation type="journal article" date="2018" name="J. ISSAAS">
        <title>The contribution of mitochondrial metagenomics to large-scale data mining and phylogenetic analysis of Coleoptera.</title>
        <authorList>
            <person name="Miller K."/>
            <person name="Linard B."/>
            <person name="Motyka M."/>
            <person name="Bocek M."/>
            <person name="Vogler A.P."/>
        </authorList>
    </citation>
    <scope>NUCLEOTIDE SEQUENCE</scope>
</reference>
<organism evidence="2">
    <name type="scientific">Coleoptera sp. 3 KM-2017</name>
    <dbReference type="NCBI Taxonomy" id="2219334"/>
    <lineage>
        <taxon>Eukaryota</taxon>
        <taxon>Metazoa</taxon>
        <taxon>Ecdysozoa</taxon>
        <taxon>Arthropoda</taxon>
        <taxon>Hexapoda</taxon>
        <taxon>Insecta</taxon>
        <taxon>Pterygota</taxon>
        <taxon>Neoptera</taxon>
        <taxon>Endopterygota</taxon>
        <taxon>Coleoptera</taxon>
    </lineage>
</organism>
<accession>A0A346RHZ6</accession>
<gene>
    <name evidence="2" type="primary">atp8</name>
</gene>
<dbReference type="EMBL" id="MG193430">
    <property type="protein sequence ID" value="AXS65693.1"/>
    <property type="molecule type" value="Genomic_DNA"/>
</dbReference>
<proteinExistence type="predicted"/>
<evidence type="ECO:0000256" key="1">
    <source>
        <dbReference type="SAM" id="Phobius"/>
    </source>
</evidence>
<keyword evidence="2" id="KW-0496">Mitochondrion</keyword>
<keyword evidence="1" id="KW-0812">Transmembrane</keyword>
<dbReference type="AlphaFoldDB" id="A0A346RHZ6"/>